<protein>
    <submittedName>
        <fullName evidence="1">Uncharacterized protein</fullName>
    </submittedName>
</protein>
<evidence type="ECO:0000313" key="1">
    <source>
        <dbReference type="EMBL" id="KAJ0079317.1"/>
    </source>
</evidence>
<name>A0ACC0ZXN2_9ROSI</name>
<comment type="caution">
    <text evidence="1">The sequence shown here is derived from an EMBL/GenBank/DDBJ whole genome shotgun (WGS) entry which is preliminary data.</text>
</comment>
<reference evidence="2" key="1">
    <citation type="journal article" date="2023" name="G3 (Bethesda)">
        <title>Genome assembly and association tests identify interacting loci associated with vigor, precocity, and sex in interspecific pistachio rootstocks.</title>
        <authorList>
            <person name="Palmer W."/>
            <person name="Jacygrad E."/>
            <person name="Sagayaradj S."/>
            <person name="Cavanaugh K."/>
            <person name="Han R."/>
            <person name="Bertier L."/>
            <person name="Beede B."/>
            <person name="Kafkas S."/>
            <person name="Golino D."/>
            <person name="Preece J."/>
            <person name="Michelmore R."/>
        </authorList>
    </citation>
    <scope>NUCLEOTIDE SEQUENCE [LARGE SCALE GENOMIC DNA]</scope>
</reference>
<gene>
    <name evidence="1" type="ORF">Patl1_24435</name>
</gene>
<evidence type="ECO:0000313" key="2">
    <source>
        <dbReference type="Proteomes" id="UP001164250"/>
    </source>
</evidence>
<dbReference type="EMBL" id="CM047909">
    <property type="protein sequence ID" value="KAJ0079317.1"/>
    <property type="molecule type" value="Genomic_DNA"/>
</dbReference>
<accession>A0ACC0ZXN2</accession>
<dbReference type="Proteomes" id="UP001164250">
    <property type="component" value="Chromosome 13"/>
</dbReference>
<keyword evidence="2" id="KW-1185">Reference proteome</keyword>
<organism evidence="1 2">
    <name type="scientific">Pistacia atlantica</name>
    <dbReference type="NCBI Taxonomy" id="434234"/>
    <lineage>
        <taxon>Eukaryota</taxon>
        <taxon>Viridiplantae</taxon>
        <taxon>Streptophyta</taxon>
        <taxon>Embryophyta</taxon>
        <taxon>Tracheophyta</taxon>
        <taxon>Spermatophyta</taxon>
        <taxon>Magnoliopsida</taxon>
        <taxon>eudicotyledons</taxon>
        <taxon>Gunneridae</taxon>
        <taxon>Pentapetalae</taxon>
        <taxon>rosids</taxon>
        <taxon>malvids</taxon>
        <taxon>Sapindales</taxon>
        <taxon>Anacardiaceae</taxon>
        <taxon>Pistacia</taxon>
    </lineage>
</organism>
<proteinExistence type="predicted"/>
<sequence>MMVNRLKRSTACIALSKNDSYVMSASGGKVSLFNMMTFKVMTMIMSRPTTATNLAFHPQDNNIIAIGKEDSTIEIYSVRVDEAMQSNLSFLSQSIRVKVLLLPSCFKELMVGITSNALVSSGADAQLCMWSTDKWKKMKSRFIPAGCQSPLFGETKVQFHNDQTHLLVVHDSQILIYDSKLECSRSVMVSKDTLPAPISSAIYSCDGLLVYAGFCDGTVGVFDAENVRRRCRIAASAYVASVSVSSNTTAYPFVIAAHPSEPNQIALGMSDGAVHVVEPSDAELKWGGTPSQDNGSLPSNSSNPSLSGQPSEHPTR</sequence>